<evidence type="ECO:0000256" key="5">
    <source>
        <dbReference type="PIRSR" id="PIRSR006278-2"/>
    </source>
</evidence>
<gene>
    <name evidence="7" type="primary">dcyD</name>
    <name evidence="7" type="ORF">SAE01_33560</name>
</gene>
<evidence type="ECO:0000313" key="7">
    <source>
        <dbReference type="EMBL" id="GEO10860.1"/>
    </source>
</evidence>
<dbReference type="PANTHER" id="PTHR43780">
    <property type="entry name" value="1-AMINOCYCLOPROPANE-1-CARBOXYLATE DEAMINASE-RELATED"/>
    <property type="match status" value="1"/>
</dbReference>
<dbReference type="EMBL" id="BJYT01000013">
    <property type="protein sequence ID" value="GEO10860.1"/>
    <property type="molecule type" value="Genomic_DNA"/>
</dbReference>
<sequence length="310" mass="34595">MQQIILLTFAKTIPVDLSSIDVQRIEAEWLIDNDVSLDVVRLDKMDAVVSGNKWFKLKYYLLEAQKQQKTVIATFGGAWSNHIIATAFAAKQAGLKSVGIIRGEKPGVLSYTLIKAIEFDMELHYVSRDQYQRKQEIVTSFLNENWFWVDEGGYGKTGAKGASEILKTVRVSAYTHIVAAVGTGTMLAGLVMGSTKNESIIGISSMKGNYSIEEKIRDLLEQENGEALFEIKHDYHFGGYGKHPEELIAYINDVYYKHSLPLDIVYTGKTFYAIEDLVKKKYFEAGSKVLMIHSGGLQGNESLGAKVLAF</sequence>
<keyword evidence="8" id="KW-1185">Reference proteome</keyword>
<dbReference type="InterPro" id="IPR036052">
    <property type="entry name" value="TrpB-like_PALP_sf"/>
</dbReference>
<organism evidence="7 8">
    <name type="scientific">Segetibacter aerophilus</name>
    <dbReference type="NCBI Taxonomy" id="670293"/>
    <lineage>
        <taxon>Bacteria</taxon>
        <taxon>Pseudomonadati</taxon>
        <taxon>Bacteroidota</taxon>
        <taxon>Chitinophagia</taxon>
        <taxon>Chitinophagales</taxon>
        <taxon>Chitinophagaceae</taxon>
        <taxon>Segetibacter</taxon>
    </lineage>
</organism>
<proteinExistence type="inferred from homology"/>
<dbReference type="SUPFAM" id="SSF53686">
    <property type="entry name" value="Tryptophan synthase beta subunit-like PLP-dependent enzymes"/>
    <property type="match status" value="1"/>
</dbReference>
<comment type="similarity">
    <text evidence="2">Belongs to the ACC deaminase/D-cysteine desulfhydrase family.</text>
</comment>
<accession>A0A512BFW6</accession>
<dbReference type="OrthoDB" id="9801249at2"/>
<dbReference type="InterPro" id="IPR027278">
    <property type="entry name" value="ACCD_DCysDesulf"/>
</dbReference>
<evidence type="ECO:0000256" key="2">
    <source>
        <dbReference type="ARBA" id="ARBA00008639"/>
    </source>
</evidence>
<dbReference type="Pfam" id="PF00291">
    <property type="entry name" value="PALP"/>
    <property type="match status" value="1"/>
</dbReference>
<reference evidence="7 8" key="1">
    <citation type="submission" date="2019-07" db="EMBL/GenBank/DDBJ databases">
        <title>Whole genome shotgun sequence of Segetibacter aerophilus NBRC 106135.</title>
        <authorList>
            <person name="Hosoyama A."/>
            <person name="Uohara A."/>
            <person name="Ohji S."/>
            <person name="Ichikawa N."/>
        </authorList>
    </citation>
    <scope>NUCLEOTIDE SEQUENCE [LARGE SCALE GENOMIC DNA]</scope>
    <source>
        <strain evidence="7 8">NBRC 106135</strain>
    </source>
</reference>
<evidence type="ECO:0000256" key="4">
    <source>
        <dbReference type="PIRSR" id="PIRSR006278-1"/>
    </source>
</evidence>
<dbReference type="PANTHER" id="PTHR43780:SF2">
    <property type="entry name" value="1-AMINOCYCLOPROPANE-1-CARBOXYLATE DEAMINASE-RELATED"/>
    <property type="match status" value="1"/>
</dbReference>
<evidence type="ECO:0000259" key="6">
    <source>
        <dbReference type="Pfam" id="PF00291"/>
    </source>
</evidence>
<dbReference type="InterPro" id="IPR001926">
    <property type="entry name" value="TrpB-like_PALP"/>
</dbReference>
<feature type="modified residue" description="N6-(pyridoxal phosphate)lysine" evidence="5">
    <location>
        <position position="53"/>
    </location>
</feature>
<evidence type="ECO:0000256" key="3">
    <source>
        <dbReference type="ARBA" id="ARBA00022898"/>
    </source>
</evidence>
<dbReference type="Proteomes" id="UP000321513">
    <property type="component" value="Unassembled WGS sequence"/>
</dbReference>
<dbReference type="PIRSF" id="PIRSF006278">
    <property type="entry name" value="ACCD_DCysDesulf"/>
    <property type="match status" value="1"/>
</dbReference>
<evidence type="ECO:0000313" key="8">
    <source>
        <dbReference type="Proteomes" id="UP000321513"/>
    </source>
</evidence>
<protein>
    <submittedName>
        <fullName evidence="7">1-aminocyclopropane-1-carboxylate deaminase</fullName>
    </submittedName>
</protein>
<keyword evidence="3 5" id="KW-0663">Pyridoxal phosphate</keyword>
<dbReference type="GO" id="GO:0019148">
    <property type="term" value="F:D-cysteine desulfhydrase activity"/>
    <property type="evidence" value="ECO:0007669"/>
    <property type="project" value="TreeGrafter"/>
</dbReference>
<name>A0A512BFW6_9BACT</name>
<dbReference type="Gene3D" id="3.40.50.1100">
    <property type="match status" value="2"/>
</dbReference>
<comment type="cofactor">
    <cofactor evidence="1">
        <name>pyridoxal 5'-phosphate</name>
        <dbReference type="ChEBI" id="CHEBI:597326"/>
    </cofactor>
</comment>
<dbReference type="AlphaFoldDB" id="A0A512BFW6"/>
<feature type="domain" description="Tryptophan synthase beta chain-like PALP" evidence="6">
    <location>
        <begin position="51"/>
        <end position="295"/>
    </location>
</feature>
<comment type="caution">
    <text evidence="7">The sequence shown here is derived from an EMBL/GenBank/DDBJ whole genome shotgun (WGS) entry which is preliminary data.</text>
</comment>
<evidence type="ECO:0000256" key="1">
    <source>
        <dbReference type="ARBA" id="ARBA00001933"/>
    </source>
</evidence>
<feature type="active site" description="Nucleophile" evidence="4">
    <location>
        <position position="80"/>
    </location>
</feature>